<dbReference type="GO" id="GO:0043161">
    <property type="term" value="P:proteasome-mediated ubiquitin-dependent protein catabolic process"/>
    <property type="evidence" value="ECO:0007669"/>
    <property type="project" value="TreeGrafter"/>
</dbReference>
<evidence type="ECO:0000259" key="1">
    <source>
        <dbReference type="PROSITE" id="PS50053"/>
    </source>
</evidence>
<reference evidence="2 3" key="1">
    <citation type="journal article" date="2014" name="PLoS ONE">
        <title>Global Analysis of Gene Expression Profiles in Physic Nut (Jatropha curcas L.) Seedlings Exposed to Salt Stress.</title>
        <authorList>
            <person name="Zhang L."/>
            <person name="Zhang C."/>
            <person name="Wu P."/>
            <person name="Chen Y."/>
            <person name="Li M."/>
            <person name="Jiang H."/>
            <person name="Wu G."/>
        </authorList>
    </citation>
    <scope>NUCLEOTIDE SEQUENCE [LARGE SCALE GENOMIC DNA]</scope>
    <source>
        <strain evidence="3">cv. GZQX0401</strain>
        <tissue evidence="2">Young leaves</tissue>
    </source>
</reference>
<accession>A0A067KQE5</accession>
<dbReference type="Proteomes" id="UP000027138">
    <property type="component" value="Unassembled WGS sequence"/>
</dbReference>
<feature type="domain" description="Ubiquitin-like" evidence="1">
    <location>
        <begin position="22"/>
        <end position="76"/>
    </location>
</feature>
<dbReference type="AlphaFoldDB" id="A0A067KQE5"/>
<dbReference type="GO" id="GO:0031593">
    <property type="term" value="F:polyubiquitin modification-dependent protein binding"/>
    <property type="evidence" value="ECO:0007669"/>
    <property type="project" value="TreeGrafter"/>
</dbReference>
<sequence>MLVWINYEGIRYPVVLPENPIVQDIKEAIHNEQHLRFEVEEQLLLYQSIYLGDNNDTVEYYGIQPNSEIIVLVMRRIKIDYNLARFTVTIWDQSWVFQLKHKFSVATRINYDKLVFLLNGSELKFDRKISSIPLEDNLVAVLLFEIKIIEEHENSYDVIVHNLMTVAQVKQKLYRSHLLDPEKLKLYYYSMETTTFLEDDRTLRSYEILQEGTVIHAVREQS</sequence>
<dbReference type="PANTHER" id="PTHR10621:SF0">
    <property type="entry name" value="UV EXCISION REPAIR PROTEIN RAD23"/>
    <property type="match status" value="1"/>
</dbReference>
<dbReference type="SUPFAM" id="SSF54236">
    <property type="entry name" value="Ubiquitin-like"/>
    <property type="match status" value="3"/>
</dbReference>
<dbReference type="PANTHER" id="PTHR10621">
    <property type="entry name" value="UV EXCISION REPAIR PROTEIN RAD23"/>
    <property type="match status" value="1"/>
</dbReference>
<dbReference type="InterPro" id="IPR029071">
    <property type="entry name" value="Ubiquitin-like_domsf"/>
</dbReference>
<protein>
    <recommendedName>
        <fullName evidence="1">Ubiquitin-like domain-containing protein</fullName>
    </recommendedName>
</protein>
<dbReference type="Gene3D" id="3.10.20.90">
    <property type="entry name" value="Phosphatidylinositol 3-kinase Catalytic Subunit, Chain A, domain 1"/>
    <property type="match status" value="2"/>
</dbReference>
<dbReference type="PROSITE" id="PS50053">
    <property type="entry name" value="UBIQUITIN_2"/>
    <property type="match status" value="2"/>
</dbReference>
<dbReference type="SMART" id="SM00213">
    <property type="entry name" value="UBQ"/>
    <property type="match status" value="2"/>
</dbReference>
<name>A0A067KQE5_JATCU</name>
<dbReference type="Pfam" id="PF00240">
    <property type="entry name" value="ubiquitin"/>
    <property type="match status" value="2"/>
</dbReference>
<gene>
    <name evidence="2" type="ORF">JCGZ_11070</name>
</gene>
<dbReference type="GO" id="GO:0005654">
    <property type="term" value="C:nucleoplasm"/>
    <property type="evidence" value="ECO:0007669"/>
    <property type="project" value="TreeGrafter"/>
</dbReference>
<dbReference type="CDD" id="cd17039">
    <property type="entry name" value="Ubl_ubiquitin_like"/>
    <property type="match status" value="2"/>
</dbReference>
<proteinExistence type="predicted"/>
<dbReference type="GO" id="GO:0043130">
    <property type="term" value="F:ubiquitin binding"/>
    <property type="evidence" value="ECO:0007669"/>
    <property type="project" value="TreeGrafter"/>
</dbReference>
<keyword evidence="3" id="KW-1185">Reference proteome</keyword>
<evidence type="ECO:0000313" key="3">
    <source>
        <dbReference type="Proteomes" id="UP000027138"/>
    </source>
</evidence>
<organism evidence="2 3">
    <name type="scientific">Jatropha curcas</name>
    <name type="common">Barbados nut</name>
    <dbReference type="NCBI Taxonomy" id="180498"/>
    <lineage>
        <taxon>Eukaryota</taxon>
        <taxon>Viridiplantae</taxon>
        <taxon>Streptophyta</taxon>
        <taxon>Embryophyta</taxon>
        <taxon>Tracheophyta</taxon>
        <taxon>Spermatophyta</taxon>
        <taxon>Magnoliopsida</taxon>
        <taxon>eudicotyledons</taxon>
        <taxon>Gunneridae</taxon>
        <taxon>Pentapetalae</taxon>
        <taxon>rosids</taxon>
        <taxon>fabids</taxon>
        <taxon>Malpighiales</taxon>
        <taxon>Euphorbiaceae</taxon>
        <taxon>Crotonoideae</taxon>
        <taxon>Jatropheae</taxon>
        <taxon>Jatropha</taxon>
    </lineage>
</organism>
<dbReference type="EMBL" id="KK914525">
    <property type="protein sequence ID" value="KDP34520.1"/>
    <property type="molecule type" value="Genomic_DNA"/>
</dbReference>
<dbReference type="STRING" id="180498.A0A067KQE5"/>
<evidence type="ECO:0000313" key="2">
    <source>
        <dbReference type="EMBL" id="KDP34520.1"/>
    </source>
</evidence>
<dbReference type="GO" id="GO:0005829">
    <property type="term" value="C:cytosol"/>
    <property type="evidence" value="ECO:0007669"/>
    <property type="project" value="TreeGrafter"/>
</dbReference>
<dbReference type="GO" id="GO:0070628">
    <property type="term" value="F:proteasome binding"/>
    <property type="evidence" value="ECO:0007669"/>
    <property type="project" value="TreeGrafter"/>
</dbReference>
<dbReference type="InterPro" id="IPR000626">
    <property type="entry name" value="Ubiquitin-like_dom"/>
</dbReference>
<feature type="domain" description="Ubiquitin-like" evidence="1">
    <location>
        <begin position="142"/>
        <end position="222"/>
    </location>
</feature>